<accession>A0AAD6VW58</accession>
<feature type="chain" id="PRO_5042111644" evidence="3">
    <location>
        <begin position="18"/>
        <end position="376"/>
    </location>
</feature>
<evidence type="ECO:0000256" key="1">
    <source>
        <dbReference type="SAM" id="MobiDB-lite"/>
    </source>
</evidence>
<dbReference type="AlphaFoldDB" id="A0AAD6VW58"/>
<keyword evidence="2" id="KW-0472">Membrane</keyword>
<organism evidence="4 5">
    <name type="scientific">Mycena pura</name>
    <dbReference type="NCBI Taxonomy" id="153505"/>
    <lineage>
        <taxon>Eukaryota</taxon>
        <taxon>Fungi</taxon>
        <taxon>Dikarya</taxon>
        <taxon>Basidiomycota</taxon>
        <taxon>Agaricomycotina</taxon>
        <taxon>Agaricomycetes</taxon>
        <taxon>Agaricomycetidae</taxon>
        <taxon>Agaricales</taxon>
        <taxon>Marasmiineae</taxon>
        <taxon>Mycenaceae</taxon>
        <taxon>Mycena</taxon>
    </lineage>
</organism>
<proteinExistence type="predicted"/>
<evidence type="ECO:0000256" key="3">
    <source>
        <dbReference type="SAM" id="SignalP"/>
    </source>
</evidence>
<feature type="region of interest" description="Disordered" evidence="1">
    <location>
        <begin position="179"/>
        <end position="238"/>
    </location>
</feature>
<reference evidence="4" key="1">
    <citation type="submission" date="2023-03" db="EMBL/GenBank/DDBJ databases">
        <title>Massive genome expansion in bonnet fungi (Mycena s.s.) driven by repeated elements and novel gene families across ecological guilds.</title>
        <authorList>
            <consortium name="Lawrence Berkeley National Laboratory"/>
            <person name="Harder C.B."/>
            <person name="Miyauchi S."/>
            <person name="Viragh M."/>
            <person name="Kuo A."/>
            <person name="Thoen E."/>
            <person name="Andreopoulos B."/>
            <person name="Lu D."/>
            <person name="Skrede I."/>
            <person name="Drula E."/>
            <person name="Henrissat B."/>
            <person name="Morin E."/>
            <person name="Kohler A."/>
            <person name="Barry K."/>
            <person name="LaButti K."/>
            <person name="Morin E."/>
            <person name="Salamov A."/>
            <person name="Lipzen A."/>
            <person name="Mereny Z."/>
            <person name="Hegedus B."/>
            <person name="Baldrian P."/>
            <person name="Stursova M."/>
            <person name="Weitz H."/>
            <person name="Taylor A."/>
            <person name="Grigoriev I.V."/>
            <person name="Nagy L.G."/>
            <person name="Martin F."/>
            <person name="Kauserud H."/>
        </authorList>
    </citation>
    <scope>NUCLEOTIDE SEQUENCE</scope>
    <source>
        <strain evidence="4">9144</strain>
    </source>
</reference>
<evidence type="ECO:0000313" key="4">
    <source>
        <dbReference type="EMBL" id="KAJ7222125.1"/>
    </source>
</evidence>
<name>A0AAD6VW58_9AGAR</name>
<feature type="transmembrane region" description="Helical" evidence="2">
    <location>
        <begin position="304"/>
        <end position="327"/>
    </location>
</feature>
<comment type="caution">
    <text evidence="4">The sequence shown here is derived from an EMBL/GenBank/DDBJ whole genome shotgun (WGS) entry which is preliminary data.</text>
</comment>
<feature type="region of interest" description="Disordered" evidence="1">
    <location>
        <begin position="88"/>
        <end position="111"/>
    </location>
</feature>
<gene>
    <name evidence="4" type="ORF">GGX14DRAFT_662678</name>
</gene>
<keyword evidence="2" id="KW-0812">Transmembrane</keyword>
<protein>
    <submittedName>
        <fullName evidence="4">Uncharacterized protein</fullName>
    </submittedName>
</protein>
<feature type="compositionally biased region" description="Low complexity" evidence="1">
    <location>
        <begin position="195"/>
        <end position="223"/>
    </location>
</feature>
<feature type="region of interest" description="Disordered" evidence="1">
    <location>
        <begin position="334"/>
        <end position="354"/>
    </location>
</feature>
<dbReference type="Proteomes" id="UP001219525">
    <property type="component" value="Unassembled WGS sequence"/>
</dbReference>
<dbReference type="EMBL" id="JARJCW010000007">
    <property type="protein sequence ID" value="KAJ7222125.1"/>
    <property type="molecule type" value="Genomic_DNA"/>
</dbReference>
<evidence type="ECO:0000313" key="5">
    <source>
        <dbReference type="Proteomes" id="UP001219525"/>
    </source>
</evidence>
<feature type="signal peptide" evidence="3">
    <location>
        <begin position="1"/>
        <end position="17"/>
    </location>
</feature>
<keyword evidence="2" id="KW-1133">Transmembrane helix</keyword>
<sequence length="376" mass="38412">MMLKYLVVLAGAATVLAASHGPNAAGFTLARCLEKDDAGGMLLHHSKTRNMDGDFVVCRYKKAGLCEYFTPVQWGVFVRREHLPRFHQAGRRAPPASGHGQQQRRTPQGPLHCPFNAVPLTLTLTGRGANLATCVPEDDDGGKLLGSDTVQDDGDLLVQCTYEKAGACAYFAAIGESSSGSSVCPDSITPPALPGSDGSDNDSSGADNSATGSAPGSTSSLATCPPTDGAGSPLTGSSAASNSADSTVACHYQAAGQCVYFASGAFSPGSSDCPDSIPASASGSGSAPAGIGSFLADDATTPPVLIALLVMNGLLVLGILTILFLWVRDRRAGAGAASNGSGRKGRYTPVNTNTARDEFSIPVASRGGYYDAQEKS</sequence>
<evidence type="ECO:0000256" key="2">
    <source>
        <dbReference type="SAM" id="Phobius"/>
    </source>
</evidence>
<keyword evidence="3" id="KW-0732">Signal</keyword>
<keyword evidence="5" id="KW-1185">Reference proteome</keyword>